<evidence type="ECO:0000313" key="4">
    <source>
        <dbReference type="Proteomes" id="UP000295264"/>
    </source>
</evidence>
<evidence type="ECO:0000256" key="2">
    <source>
        <dbReference type="SAM" id="MobiDB-lite"/>
    </source>
</evidence>
<keyword evidence="4" id="KW-1185">Reference proteome</keyword>
<reference evidence="3 4" key="1">
    <citation type="journal article" date="2018" name="Genomics">
        <title>Molecular footprints of inshore aquatic adaptation in Indo-Pacific humpback dolphin (Sousa chinensis).</title>
        <authorList>
            <person name="Ming Y."/>
            <person name="Jian J."/>
            <person name="Yu F."/>
            <person name="Yu X."/>
            <person name="Wang J."/>
            <person name="Liu W."/>
        </authorList>
    </citation>
    <scope>NUCLEOTIDE SEQUENCE [LARGE SCALE GENOMIC DNA]</scope>
    <source>
        <strain evidence="3">MY-2018</strain>
        <tissue evidence="3">Skin</tissue>
    </source>
</reference>
<feature type="region of interest" description="Disordered" evidence="2">
    <location>
        <begin position="1"/>
        <end position="20"/>
    </location>
</feature>
<dbReference type="PROSITE" id="PS00107">
    <property type="entry name" value="PROTEIN_KINASE_ATP"/>
    <property type="match status" value="1"/>
</dbReference>
<protein>
    <recommendedName>
        <fullName evidence="5">Protein kinase domain-containing protein</fullName>
    </recommendedName>
</protein>
<feature type="non-terminal residue" evidence="3">
    <location>
        <position position="1"/>
    </location>
</feature>
<feature type="binding site" evidence="1">
    <location>
        <position position="33"/>
    </location>
    <ligand>
        <name>ATP</name>
        <dbReference type="ChEBI" id="CHEBI:30616"/>
    </ligand>
</feature>
<keyword evidence="1" id="KW-0067">ATP-binding</keyword>
<proteinExistence type="predicted"/>
<name>A0A484GRR5_SOUCH</name>
<accession>A0A484GRR5</accession>
<dbReference type="Gene3D" id="3.30.200.20">
    <property type="entry name" value="Phosphorylase Kinase, domain 1"/>
    <property type="match status" value="1"/>
</dbReference>
<evidence type="ECO:0000313" key="3">
    <source>
        <dbReference type="EMBL" id="TEA37856.1"/>
    </source>
</evidence>
<dbReference type="InterPro" id="IPR017441">
    <property type="entry name" value="Protein_kinase_ATP_BS"/>
</dbReference>
<dbReference type="AlphaFoldDB" id="A0A484GRR5"/>
<evidence type="ECO:0000256" key="1">
    <source>
        <dbReference type="PROSITE-ProRule" id="PRU10141"/>
    </source>
</evidence>
<dbReference type="GO" id="GO:0005524">
    <property type="term" value="F:ATP binding"/>
    <property type="evidence" value="ECO:0007669"/>
    <property type="project" value="UniProtKB-UniRule"/>
</dbReference>
<sequence length="44" mass="4525">EHHQNLSLVGSGANGSLGATLDTETGLHVAVKKLTTPFQSLSHA</sequence>
<evidence type="ECO:0008006" key="5">
    <source>
        <dbReference type="Google" id="ProtNLM"/>
    </source>
</evidence>
<organism evidence="3 4">
    <name type="scientific">Sousa chinensis</name>
    <name type="common">Indo-pacific humpbacked dolphin</name>
    <name type="synonym">Steno chinensis</name>
    <dbReference type="NCBI Taxonomy" id="103600"/>
    <lineage>
        <taxon>Eukaryota</taxon>
        <taxon>Metazoa</taxon>
        <taxon>Chordata</taxon>
        <taxon>Craniata</taxon>
        <taxon>Vertebrata</taxon>
        <taxon>Euteleostomi</taxon>
        <taxon>Mammalia</taxon>
        <taxon>Eutheria</taxon>
        <taxon>Laurasiatheria</taxon>
        <taxon>Artiodactyla</taxon>
        <taxon>Whippomorpha</taxon>
        <taxon>Cetacea</taxon>
        <taxon>Odontoceti</taxon>
        <taxon>Delphinidae</taxon>
        <taxon>Sousa</taxon>
    </lineage>
</organism>
<gene>
    <name evidence="3" type="ORF">DBR06_SOUSAS1410086</name>
</gene>
<dbReference type="Proteomes" id="UP000295264">
    <property type="component" value="Unassembled WGS sequence"/>
</dbReference>
<dbReference type="EMBL" id="QWLN02005128">
    <property type="protein sequence ID" value="TEA37856.1"/>
    <property type="molecule type" value="Genomic_DNA"/>
</dbReference>
<comment type="caution">
    <text evidence="3">The sequence shown here is derived from an EMBL/GenBank/DDBJ whole genome shotgun (WGS) entry which is preliminary data.</text>
</comment>
<keyword evidence="1" id="KW-0547">Nucleotide-binding</keyword>